<keyword evidence="2" id="KW-1185">Reference proteome</keyword>
<dbReference type="Proteomes" id="UP000828390">
    <property type="component" value="Unassembled WGS sequence"/>
</dbReference>
<evidence type="ECO:0000313" key="1">
    <source>
        <dbReference type="EMBL" id="KAH3891728.1"/>
    </source>
</evidence>
<reference evidence="1" key="1">
    <citation type="journal article" date="2019" name="bioRxiv">
        <title>The Genome of the Zebra Mussel, Dreissena polymorpha: A Resource for Invasive Species Research.</title>
        <authorList>
            <person name="McCartney M.A."/>
            <person name="Auch B."/>
            <person name="Kono T."/>
            <person name="Mallez S."/>
            <person name="Zhang Y."/>
            <person name="Obille A."/>
            <person name="Becker A."/>
            <person name="Abrahante J.E."/>
            <person name="Garbe J."/>
            <person name="Badalamenti J.P."/>
            <person name="Herman A."/>
            <person name="Mangelson H."/>
            <person name="Liachko I."/>
            <person name="Sullivan S."/>
            <person name="Sone E.D."/>
            <person name="Koren S."/>
            <person name="Silverstein K.A.T."/>
            <person name="Beckman K.B."/>
            <person name="Gohl D.M."/>
        </authorList>
    </citation>
    <scope>NUCLEOTIDE SEQUENCE</scope>
    <source>
        <strain evidence="1">Duluth1</strain>
        <tissue evidence="1">Whole animal</tissue>
    </source>
</reference>
<sequence length="390" mass="45282">MRQAKNSGKDARFVEKGLKINGQIWLDTRSDRITNTREHGHTPVASTREYINYKYKDEDQFARKYIKRKYISHKFTEEHQLQVPRKYIGCKYTGVHQVKVHGRTSVARTREYICCKFRAFISCKFTGEDQLHVHGCTSAASLVANTEEYIRCAYFGEHQLKVHGITSVARTREYIRFKYLCKYTEFISCKYTQLISGKYTENISCKYTEYISCKYTEYISCTYTGVHQFVVVSKRTGLLLTRLIGFVGCKEPIAKTVQYGTRIWMQKSFIGLLKTHFEKYEPSEKYDMLVQAVMNDDAKNVYKIIRQAYKDFNELANASFGVDVSRNFFVVDANGDRRTFTPDDLTQDIITNAIKRNADHYPQDLAKGDLVVIRASAESNKWSDARKKVS</sequence>
<dbReference type="AlphaFoldDB" id="A0A9D4NC13"/>
<proteinExistence type="predicted"/>
<reference evidence="1" key="2">
    <citation type="submission" date="2020-11" db="EMBL/GenBank/DDBJ databases">
        <authorList>
            <person name="McCartney M.A."/>
            <person name="Auch B."/>
            <person name="Kono T."/>
            <person name="Mallez S."/>
            <person name="Becker A."/>
            <person name="Gohl D.M."/>
            <person name="Silverstein K.A.T."/>
            <person name="Koren S."/>
            <person name="Bechman K.B."/>
            <person name="Herman A."/>
            <person name="Abrahante J.E."/>
            <person name="Garbe J."/>
        </authorList>
    </citation>
    <scope>NUCLEOTIDE SEQUENCE</scope>
    <source>
        <strain evidence="1">Duluth1</strain>
        <tissue evidence="1">Whole animal</tissue>
    </source>
</reference>
<evidence type="ECO:0000313" key="2">
    <source>
        <dbReference type="Proteomes" id="UP000828390"/>
    </source>
</evidence>
<name>A0A9D4NC13_DREPO</name>
<gene>
    <name evidence="1" type="ORF">DPMN_015834</name>
</gene>
<organism evidence="1 2">
    <name type="scientific">Dreissena polymorpha</name>
    <name type="common">Zebra mussel</name>
    <name type="synonym">Mytilus polymorpha</name>
    <dbReference type="NCBI Taxonomy" id="45954"/>
    <lineage>
        <taxon>Eukaryota</taxon>
        <taxon>Metazoa</taxon>
        <taxon>Spiralia</taxon>
        <taxon>Lophotrochozoa</taxon>
        <taxon>Mollusca</taxon>
        <taxon>Bivalvia</taxon>
        <taxon>Autobranchia</taxon>
        <taxon>Heteroconchia</taxon>
        <taxon>Euheterodonta</taxon>
        <taxon>Imparidentia</taxon>
        <taxon>Neoheterodontei</taxon>
        <taxon>Myida</taxon>
        <taxon>Dreissenoidea</taxon>
        <taxon>Dreissenidae</taxon>
        <taxon>Dreissena</taxon>
    </lineage>
</organism>
<comment type="caution">
    <text evidence="1">The sequence shown here is derived from an EMBL/GenBank/DDBJ whole genome shotgun (WGS) entry which is preliminary data.</text>
</comment>
<protein>
    <submittedName>
        <fullName evidence="1">Uncharacterized protein</fullName>
    </submittedName>
</protein>
<dbReference type="EMBL" id="JAIWYP010000001">
    <property type="protein sequence ID" value="KAH3891728.1"/>
    <property type="molecule type" value="Genomic_DNA"/>
</dbReference>
<accession>A0A9D4NC13</accession>